<keyword evidence="4" id="KW-1185">Reference proteome</keyword>
<dbReference type="PROSITE" id="PS50097">
    <property type="entry name" value="BTB"/>
    <property type="match status" value="1"/>
</dbReference>
<evidence type="ECO:0000313" key="3">
    <source>
        <dbReference type="EMBL" id="OBZ91934.1"/>
    </source>
</evidence>
<dbReference type="OrthoDB" id="5353557at2759"/>
<dbReference type="PANTHER" id="PTHR22744:SF13">
    <property type="entry name" value="BTB DOMAIN-CONTAINING PROTEIN"/>
    <property type="match status" value="1"/>
</dbReference>
<organism evidence="3 4">
    <name type="scientific">Choanephora cucurbitarum</name>
    <dbReference type="NCBI Taxonomy" id="101091"/>
    <lineage>
        <taxon>Eukaryota</taxon>
        <taxon>Fungi</taxon>
        <taxon>Fungi incertae sedis</taxon>
        <taxon>Mucoromycota</taxon>
        <taxon>Mucoromycotina</taxon>
        <taxon>Mucoromycetes</taxon>
        <taxon>Mucorales</taxon>
        <taxon>Mucorineae</taxon>
        <taxon>Choanephoraceae</taxon>
        <taxon>Choanephoroideae</taxon>
        <taxon>Choanephora</taxon>
    </lineage>
</organism>
<proteinExistence type="predicted"/>
<evidence type="ECO:0000256" key="1">
    <source>
        <dbReference type="SAM" id="MobiDB-lite"/>
    </source>
</evidence>
<dbReference type="SMART" id="SM00225">
    <property type="entry name" value="BTB"/>
    <property type="match status" value="1"/>
</dbReference>
<dbReference type="Proteomes" id="UP000093000">
    <property type="component" value="Unassembled WGS sequence"/>
</dbReference>
<feature type="region of interest" description="Disordered" evidence="1">
    <location>
        <begin position="791"/>
        <end position="833"/>
    </location>
</feature>
<dbReference type="SUPFAM" id="SSF54695">
    <property type="entry name" value="POZ domain"/>
    <property type="match status" value="1"/>
</dbReference>
<dbReference type="InParanoid" id="A0A1C7NWV4"/>
<dbReference type="Gene3D" id="3.30.710.10">
    <property type="entry name" value="Potassium Channel Kv1.1, Chain A"/>
    <property type="match status" value="1"/>
</dbReference>
<dbReference type="STRING" id="101091.A0A1C7NWV4"/>
<reference evidence="3" key="1">
    <citation type="submission" date="2016-03" db="EMBL/GenBank/DDBJ databases">
        <title>Choanephora cucurbitarum.</title>
        <authorList>
            <person name="Min B."/>
            <person name="Park H."/>
            <person name="Park J.-H."/>
            <person name="Shin H.-D."/>
            <person name="Choi I.-G."/>
        </authorList>
    </citation>
    <scope>NUCLEOTIDE SEQUENCE [LARGE SCALE GENOMIC DNA]</scope>
    <source>
        <strain evidence="3">KUS-F28377</strain>
    </source>
</reference>
<name>A0A1C7NWV4_9FUNG</name>
<dbReference type="AlphaFoldDB" id="A0A1C7NWV4"/>
<dbReference type="PANTHER" id="PTHR22744">
    <property type="entry name" value="HELIX LOOP HELIX PROTEIN 21-RELATED"/>
    <property type="match status" value="1"/>
</dbReference>
<dbReference type="Pfam" id="PF00651">
    <property type="entry name" value="BTB"/>
    <property type="match status" value="1"/>
</dbReference>
<feature type="compositionally biased region" description="Basic and acidic residues" evidence="1">
    <location>
        <begin position="793"/>
        <end position="803"/>
    </location>
</feature>
<accession>A0A1C7NWV4</accession>
<dbReference type="InterPro" id="IPR011333">
    <property type="entry name" value="SKP1/BTB/POZ_sf"/>
</dbReference>
<dbReference type="EMBL" id="LUGH01000001">
    <property type="protein sequence ID" value="OBZ91934.1"/>
    <property type="molecule type" value="Genomic_DNA"/>
</dbReference>
<feature type="domain" description="BTB" evidence="2">
    <location>
        <begin position="1040"/>
        <end position="1102"/>
    </location>
</feature>
<evidence type="ECO:0000313" key="4">
    <source>
        <dbReference type="Proteomes" id="UP000093000"/>
    </source>
</evidence>
<sequence>MSQTQQPDTSLRTIYSALRNTNSTKSIQYRATLAEASTLTIDHILRRVLGYAKQSENKEWPPYRLVQILTLVFSLCFNSDRMRERIGLASFKASLRWAIELLSDSNLDSITARHTLKFVCTVLESIDNSAVSKSLLSDFKNRQGVKHLIRWLQHEELSIQFYSLRALNAQCMYFIDELTQSLDVYNSVVSIMANIPSVLEILLTAGPDRDISQHESQLKQHLQLCQLFKSMSKHSSTEKLREFADSVVFRQLAQVWCSVCQYEHHLSMREEASDTKSQQKLLYLLGSIVHSCTTASRKAASCVSEEQLRAKWQPVLALAMQRWIYDTCCTMNTPICTAESLKLYRLIMCKMLQISLDIAPVLQHHMYWLDYVDQAVCDLINFTMAYVSQPILPEHATTIGKPNIVLHTNLCIDVEERDYQFDAKMLQENQDLFVLILESLIRHIQLASNALIELVAGRAAWCLKSIATILFYGEELASSPLRSRMMKLNIFFLHYGGAIEVFANSTTNISPFIWGPTIDLAKQGLLTATNLSAEDTELNAEVSTIIYKAKRALVSLEKISSYHRACERLVDCDVFQLVDIDLVPEGRVIEKTSLLTMYAQYGRFLAVLSRRTAFVRTKLRDQYHLFPITLKLLEEAVELKEKQRLAIAENSIDDHIYKGWNQLISSCLMLVSSFQYDETSMTKWLCCKQEQKDGKEQVTSVLPLLLAILFPWKSDQQKEDHTPDIYKYLNSDLGVMKKAAQLLDQLSYNYLCGRQMVKDTTTLSNLSRLIVCLAENEQSLKSIDDAEQFEAMNNHRIDREERGSSYPKDDEESDPSSTIESETTTFAEDSELKDEEACSATQCANYLKRSIIRMFISHENIQINILADVFTNFFRPMIQHPSTGTICSRWRHMICDELFEKRMTNFQRLYEFTDNTDEAIKLHDFTAVAVGYLAMGAPSSDEWNNVLGLTTSKDQSIATTRNVFGILCQMLVFELEYEEEDEKMVEVDDLLGLITPLRRHAAAQVIEALSLELEVVWLTETNSIKEKRDNASYISLVNPLDIVTFVTDDHHRITGHRQLLSAQSPIFEALLSGDYAESQSTDAIPIRDVSFHSLELFINAVHQLNQENVNVLDSTSWLDIVELLKISDRFGSTVVKDLCEDWVIEKAKHIVFDKGRRMECLEGMMGLYRQCRDPIEKDAGISSDTWPFATVLRESLKAIVQYMSESCQTQAFLKMVKEKNIEELDAFCDGAASLLRK</sequence>
<comment type="caution">
    <text evidence="3">The sequence shown here is derived from an EMBL/GenBank/DDBJ whole genome shotgun (WGS) entry which is preliminary data.</text>
</comment>
<gene>
    <name evidence="3" type="ORF">A0J61_00050</name>
</gene>
<protein>
    <recommendedName>
        <fullName evidence="2">BTB domain-containing protein</fullName>
    </recommendedName>
</protein>
<evidence type="ECO:0000259" key="2">
    <source>
        <dbReference type="PROSITE" id="PS50097"/>
    </source>
</evidence>
<dbReference type="InterPro" id="IPR000210">
    <property type="entry name" value="BTB/POZ_dom"/>
</dbReference>
<feature type="compositionally biased region" description="Polar residues" evidence="1">
    <location>
        <begin position="815"/>
        <end position="827"/>
    </location>
</feature>